<keyword evidence="7 8" id="KW-0472">Membrane</keyword>
<dbReference type="Gene3D" id="1.20.1250.20">
    <property type="entry name" value="MFS general substrate transporter like domains"/>
    <property type="match status" value="1"/>
</dbReference>
<feature type="transmembrane region" description="Helical" evidence="8">
    <location>
        <begin position="228"/>
        <end position="245"/>
    </location>
</feature>
<reference evidence="10 11" key="1">
    <citation type="submission" date="2022-04" db="EMBL/GenBank/DDBJ databases">
        <title>Gracilibacillus sp. isolated from saltern.</title>
        <authorList>
            <person name="Won M."/>
            <person name="Lee C.-M."/>
            <person name="Woen H.-Y."/>
            <person name="Kwon S.-W."/>
        </authorList>
    </citation>
    <scope>NUCLEOTIDE SEQUENCE [LARGE SCALE GENOMIC DNA]</scope>
    <source>
        <strain evidence="10 11">SSPM10-3</strain>
    </source>
</reference>
<feature type="transmembrane region" description="Helical" evidence="8">
    <location>
        <begin position="109"/>
        <end position="127"/>
    </location>
</feature>
<dbReference type="Proteomes" id="UP000831537">
    <property type="component" value="Chromosome"/>
</dbReference>
<keyword evidence="3" id="KW-0813">Transport</keyword>
<evidence type="ECO:0000256" key="4">
    <source>
        <dbReference type="ARBA" id="ARBA00022475"/>
    </source>
</evidence>
<keyword evidence="11" id="KW-1185">Reference proteome</keyword>
<evidence type="ECO:0000313" key="11">
    <source>
        <dbReference type="Proteomes" id="UP000831537"/>
    </source>
</evidence>
<feature type="transmembrane region" description="Helical" evidence="8">
    <location>
        <begin position="266"/>
        <end position="285"/>
    </location>
</feature>
<accession>A0ABY4GKX7</accession>
<feature type="transmembrane region" description="Helical" evidence="8">
    <location>
        <begin position="330"/>
        <end position="349"/>
    </location>
</feature>
<dbReference type="InterPro" id="IPR011701">
    <property type="entry name" value="MFS"/>
</dbReference>
<dbReference type="InterPro" id="IPR004638">
    <property type="entry name" value="EmrB-like"/>
</dbReference>
<keyword evidence="5 8" id="KW-0812">Transmembrane</keyword>
<feature type="transmembrane region" description="Helical" evidence="8">
    <location>
        <begin position="77"/>
        <end position="97"/>
    </location>
</feature>
<feature type="domain" description="Major facilitator superfamily (MFS) profile" evidence="9">
    <location>
        <begin position="11"/>
        <end position="450"/>
    </location>
</feature>
<dbReference type="Gene3D" id="1.20.1720.10">
    <property type="entry name" value="Multidrug resistance protein D"/>
    <property type="match status" value="1"/>
</dbReference>
<dbReference type="EMBL" id="CP095071">
    <property type="protein sequence ID" value="UOQ84825.1"/>
    <property type="molecule type" value="Genomic_DNA"/>
</dbReference>
<evidence type="ECO:0000256" key="6">
    <source>
        <dbReference type="ARBA" id="ARBA00022989"/>
    </source>
</evidence>
<dbReference type="InterPro" id="IPR036259">
    <property type="entry name" value="MFS_trans_sf"/>
</dbReference>
<gene>
    <name evidence="10" type="ORF">MUN87_19570</name>
</gene>
<evidence type="ECO:0000256" key="1">
    <source>
        <dbReference type="ARBA" id="ARBA00004651"/>
    </source>
</evidence>
<sequence>MRSLSFYKKVIIAVYVMSMFIVAMDATIINVALSTIGQEFNVPVSATSGVNIGYLVSLAMMLPVAGWLGDRFGSKRMLMLAVSIFTIASLSCGWAQSQAMLNVCRVLQGAGAGLLTPVGMSMLFRTFTPEERPNLSRVLVVPIAIAPALGPVVGGLLVDQLSWRWIFYLNIPIGAIVLVLSGLFIEEYKEPSVGRFDLKGFLFSLPGVGLIIYALIEAPILGWSAPKVFIPFLLGLGFILYLVKIEKETPKPMLNIYLFEDRSFRVMSLIGLFSAAGLFGMLYVFPLLYQNVLGFSAFHTGLTTFPEALGLMVASQLLPWSMKKLGVRRLMLISLFGSMLIFALIALLAEANPWVIRLLMFGVGIFLGHSVTAAQITAFQTISKQQMSQATTLHNVQKRFGGVFGVAILASIIGSQQAADITIVPYQWALAGSAVFIGICFFIGLTYREREKEQVHVQAERA</sequence>
<comment type="subcellular location">
    <subcellularLocation>
        <location evidence="1">Cell membrane</location>
        <topology evidence="1">Multi-pass membrane protein</topology>
    </subcellularLocation>
</comment>
<dbReference type="SUPFAM" id="SSF103473">
    <property type="entry name" value="MFS general substrate transporter"/>
    <property type="match status" value="1"/>
</dbReference>
<evidence type="ECO:0000256" key="7">
    <source>
        <dbReference type="ARBA" id="ARBA00023136"/>
    </source>
</evidence>
<name>A0ABY4GKX7_9BACI</name>
<feature type="transmembrane region" description="Helical" evidence="8">
    <location>
        <begin position="297"/>
        <end position="318"/>
    </location>
</feature>
<evidence type="ECO:0000256" key="5">
    <source>
        <dbReference type="ARBA" id="ARBA00022692"/>
    </source>
</evidence>
<dbReference type="PANTHER" id="PTHR42718">
    <property type="entry name" value="MAJOR FACILITATOR SUPERFAMILY MULTIDRUG TRANSPORTER MFSC"/>
    <property type="match status" value="1"/>
</dbReference>
<keyword evidence="4" id="KW-1003">Cell membrane</keyword>
<feature type="transmembrane region" description="Helical" evidence="8">
    <location>
        <begin position="425"/>
        <end position="447"/>
    </location>
</feature>
<evidence type="ECO:0000256" key="2">
    <source>
        <dbReference type="ARBA" id="ARBA00008537"/>
    </source>
</evidence>
<feature type="transmembrane region" description="Helical" evidence="8">
    <location>
        <begin position="12"/>
        <end position="32"/>
    </location>
</feature>
<organism evidence="10 11">
    <name type="scientific">Gracilibacillus salinarum</name>
    <dbReference type="NCBI Taxonomy" id="2932255"/>
    <lineage>
        <taxon>Bacteria</taxon>
        <taxon>Bacillati</taxon>
        <taxon>Bacillota</taxon>
        <taxon>Bacilli</taxon>
        <taxon>Bacillales</taxon>
        <taxon>Bacillaceae</taxon>
        <taxon>Gracilibacillus</taxon>
    </lineage>
</organism>
<evidence type="ECO:0000313" key="10">
    <source>
        <dbReference type="EMBL" id="UOQ84825.1"/>
    </source>
</evidence>
<feature type="transmembrane region" description="Helical" evidence="8">
    <location>
        <begin position="196"/>
        <end position="216"/>
    </location>
</feature>
<dbReference type="RefSeq" id="WP_244743199.1">
    <property type="nucleotide sequence ID" value="NZ_CP095071.1"/>
</dbReference>
<feature type="transmembrane region" description="Helical" evidence="8">
    <location>
        <begin position="355"/>
        <end position="379"/>
    </location>
</feature>
<evidence type="ECO:0000259" key="9">
    <source>
        <dbReference type="PROSITE" id="PS50850"/>
    </source>
</evidence>
<dbReference type="InterPro" id="IPR020846">
    <property type="entry name" value="MFS_dom"/>
</dbReference>
<dbReference type="PANTHER" id="PTHR42718:SF9">
    <property type="entry name" value="MAJOR FACILITATOR SUPERFAMILY MULTIDRUG TRANSPORTER MFSC"/>
    <property type="match status" value="1"/>
</dbReference>
<dbReference type="NCBIfam" id="TIGR00711">
    <property type="entry name" value="efflux_EmrB"/>
    <property type="match status" value="1"/>
</dbReference>
<dbReference type="PROSITE" id="PS50850">
    <property type="entry name" value="MFS"/>
    <property type="match status" value="1"/>
</dbReference>
<keyword evidence="6 8" id="KW-1133">Transmembrane helix</keyword>
<feature type="transmembrane region" description="Helical" evidence="8">
    <location>
        <begin position="52"/>
        <end position="70"/>
    </location>
</feature>
<proteinExistence type="inferred from homology"/>
<dbReference type="Pfam" id="PF07690">
    <property type="entry name" value="MFS_1"/>
    <property type="match status" value="1"/>
</dbReference>
<feature type="transmembrane region" description="Helical" evidence="8">
    <location>
        <begin position="400"/>
        <end position="419"/>
    </location>
</feature>
<comment type="similarity">
    <text evidence="2">Belongs to the major facilitator superfamily. EmrB family.</text>
</comment>
<feature type="transmembrane region" description="Helical" evidence="8">
    <location>
        <begin position="139"/>
        <end position="159"/>
    </location>
</feature>
<evidence type="ECO:0000256" key="3">
    <source>
        <dbReference type="ARBA" id="ARBA00022448"/>
    </source>
</evidence>
<protein>
    <submittedName>
        <fullName evidence="10">DHA2 family efflux MFS transporter permease subunit</fullName>
    </submittedName>
</protein>
<evidence type="ECO:0000256" key="8">
    <source>
        <dbReference type="SAM" id="Phobius"/>
    </source>
</evidence>
<feature type="transmembrane region" description="Helical" evidence="8">
    <location>
        <begin position="165"/>
        <end position="184"/>
    </location>
</feature>